<feature type="compositionally biased region" description="Basic and acidic residues" evidence="2">
    <location>
        <begin position="330"/>
        <end position="340"/>
    </location>
</feature>
<feature type="compositionally biased region" description="Polar residues" evidence="2">
    <location>
        <begin position="31"/>
        <end position="47"/>
    </location>
</feature>
<evidence type="ECO:0000313" key="3">
    <source>
        <dbReference type="EMBL" id="RSH89633.1"/>
    </source>
</evidence>
<feature type="region of interest" description="Disordered" evidence="2">
    <location>
        <begin position="324"/>
        <end position="411"/>
    </location>
</feature>
<feature type="compositionally biased region" description="Polar residues" evidence="2">
    <location>
        <begin position="233"/>
        <end position="245"/>
    </location>
</feature>
<keyword evidence="1" id="KW-0175">Coiled coil</keyword>
<feature type="compositionally biased region" description="Polar residues" evidence="2">
    <location>
        <begin position="195"/>
        <end position="216"/>
    </location>
</feature>
<dbReference type="OrthoDB" id="10364820at2759"/>
<feature type="region of interest" description="Disordered" evidence="2">
    <location>
        <begin position="1"/>
        <end position="307"/>
    </location>
</feature>
<gene>
    <name evidence="3" type="ORF">EHS25_002184</name>
</gene>
<feature type="compositionally biased region" description="Basic and acidic residues" evidence="2">
    <location>
        <begin position="387"/>
        <end position="406"/>
    </location>
</feature>
<protein>
    <submittedName>
        <fullName evidence="3">Uncharacterized protein</fullName>
    </submittedName>
</protein>
<dbReference type="Gene3D" id="1.10.287.1490">
    <property type="match status" value="1"/>
</dbReference>
<proteinExistence type="predicted"/>
<feature type="compositionally biased region" description="Polar residues" evidence="2">
    <location>
        <begin position="343"/>
        <end position="358"/>
    </location>
</feature>
<feature type="coiled-coil region" evidence="1">
    <location>
        <begin position="592"/>
        <end position="717"/>
    </location>
</feature>
<feature type="region of interest" description="Disordered" evidence="2">
    <location>
        <begin position="1147"/>
        <end position="1367"/>
    </location>
</feature>
<feature type="compositionally biased region" description="Polar residues" evidence="2">
    <location>
        <begin position="1325"/>
        <end position="1343"/>
    </location>
</feature>
<feature type="compositionally biased region" description="Low complexity" evidence="2">
    <location>
        <begin position="59"/>
        <end position="74"/>
    </location>
</feature>
<evidence type="ECO:0000256" key="1">
    <source>
        <dbReference type="SAM" id="Coils"/>
    </source>
</evidence>
<feature type="coiled-coil region" evidence="1">
    <location>
        <begin position="1004"/>
        <end position="1071"/>
    </location>
</feature>
<comment type="caution">
    <text evidence="3">The sequence shown here is derived from an EMBL/GenBank/DDBJ whole genome shotgun (WGS) entry which is preliminary data.</text>
</comment>
<reference evidence="3 4" key="1">
    <citation type="submission" date="2018-11" db="EMBL/GenBank/DDBJ databases">
        <title>Genome sequence of Saitozyma podzolica DSM 27192.</title>
        <authorList>
            <person name="Aliyu H."/>
            <person name="Gorte O."/>
            <person name="Ochsenreither K."/>
        </authorList>
    </citation>
    <scope>NUCLEOTIDE SEQUENCE [LARGE SCALE GENOMIC DNA]</scope>
    <source>
        <strain evidence="3 4">DSM 27192</strain>
    </source>
</reference>
<feature type="coiled-coil region" evidence="1">
    <location>
        <begin position="501"/>
        <end position="560"/>
    </location>
</feature>
<accession>A0A427YF39</accession>
<evidence type="ECO:0000313" key="4">
    <source>
        <dbReference type="Proteomes" id="UP000279259"/>
    </source>
</evidence>
<feature type="coiled-coil region" evidence="1">
    <location>
        <begin position="754"/>
        <end position="855"/>
    </location>
</feature>
<sequence length="1367" mass="150244">MSDPIPPLNFNHLRPHPYSNVDLPAKKPQVTHGNIYTRQQSSGNGTPRQPGLPGPAGQSATTTNRTGSGATTNRPPGAFGSPAKTKGTKPSLHPQHEKPGFTLSTPNRPQGTTTAAVLPQQSTGSHHAPEKRSSVSRSQSMSGGAGDGGGAGNEGGAGFKADPDVLDAPAMGNPTGKRQASFQKQSSSFQNSFQNPSTRTSAPATAQSSNSINSMAYSDPARPHDSRPDPGRQPSQQSRSHVSRSASDRHYEHPAIDPRIKEEVVDHHAPRQAAIFSSHAIPQAETERKRSNLVPPSAGHPGPIQTQTASDVFGQVIPRQTLPQQYSHDPVSHAQRDVKLFPDNSNHNQPSYSETNFRPQGPHKLAQSQLPAYAPHQPQPFAASEHIAIKQERHSDTTLPPTERELSSSLSLPYPAQQWVGAVGDPAEETTPMWKAMQIQEQHFQKQINKIAMEKDQLRVELDRKQEASGRIADQLQESRTKCLSLEKRFDEVNRAKEDMGVRARKTLDTMKRQVESLNERVRDVNKTVEDGRRIDDDKLEDIKDDLKTFKEDLKTLREGPDGSEGILAKYAQAVNALRDSQKLCKELLHARDDLASKLKLEEDSVERHRKQVRAANEDGKKDRERLAELEQQLKEKEIKLEAKMRVTKDQCEALVEQLQDALPGREALQRKVKELEKELALRNLDATKAAEDKAKLEDLQQELEAYINAFKSLDIDVNSQEDELGTLPELVQGAMQQIKADHVGEVATWKARVNTAADQIASLAAELKTTQQQLETSKVQADSAVAKELAKAMGSTSERAKLEHDKARLERDLGELRGELGRLRASIVTYRVSDQTLKDKVTAAQAEIKAARKDLKASAGSALDGLEREQNFTTAVTASLEEKRQEVIKLETKVAELQDEVKRKDSALAFSPGSADAREEHERLLCQKRDAEEKASLLESHVKTVDSLSDTFQARIRDLEASLEKSREEVRTGAVVERDTQLAELSSTLQALQAGHSEDSPLHRSLVTKIDQLERHVKQLEAEKQGMEMALKKRSAGPSALGKDAQAQEIQDLKRQLAERDAEIEKMKERSDKENESLTEWKTPLQRYMADQSTQEDLELIVKVEQDYKGRWAKEDAIKENKIFALNNQLKKERERVAGLQFALDQAKGQVPVGEGSGTKKAALPVRSDGQPSSPLSPAASSTAKKTALASSTSDQLVSPGLKRALKTQTATTPTKAHEATGAAPSGSSNQPRNKKRKLPGLEPTDSTESVDPLNQLLSGDLGVETEATESGEKHAKARRIQFDQIDTDDEIEDGEATQETRFGQDHDTTTTTTSTTRKRPQRKASNAAVTASRARTLSTGSVEMPPSTNPDNKKGKGKGRAKGAK</sequence>
<feature type="compositionally biased region" description="Polar residues" evidence="2">
    <location>
        <begin position="102"/>
        <end position="125"/>
    </location>
</feature>
<feature type="compositionally biased region" description="Low complexity" evidence="2">
    <location>
        <begin position="179"/>
        <end position="194"/>
    </location>
</feature>
<feature type="compositionally biased region" description="Low complexity" evidence="2">
    <location>
        <begin position="1173"/>
        <end position="1195"/>
    </location>
</feature>
<dbReference type="Proteomes" id="UP000279259">
    <property type="component" value="Unassembled WGS sequence"/>
</dbReference>
<feature type="coiled-coil region" evidence="1">
    <location>
        <begin position="881"/>
        <end position="970"/>
    </location>
</feature>
<dbReference type="EMBL" id="RSCD01000013">
    <property type="protein sequence ID" value="RSH89633.1"/>
    <property type="molecule type" value="Genomic_DNA"/>
</dbReference>
<feature type="compositionally biased region" description="Basic and acidic residues" evidence="2">
    <location>
        <begin position="246"/>
        <end position="269"/>
    </location>
</feature>
<feature type="compositionally biased region" description="Gly residues" evidence="2">
    <location>
        <begin position="143"/>
        <end position="158"/>
    </location>
</feature>
<dbReference type="STRING" id="1890683.A0A427YF39"/>
<feature type="compositionally biased region" description="Basic and acidic residues" evidence="2">
    <location>
        <begin position="221"/>
        <end position="230"/>
    </location>
</feature>
<feature type="compositionally biased region" description="Acidic residues" evidence="2">
    <location>
        <begin position="1287"/>
        <end position="1298"/>
    </location>
</feature>
<organism evidence="3 4">
    <name type="scientific">Saitozyma podzolica</name>
    <dbReference type="NCBI Taxonomy" id="1890683"/>
    <lineage>
        <taxon>Eukaryota</taxon>
        <taxon>Fungi</taxon>
        <taxon>Dikarya</taxon>
        <taxon>Basidiomycota</taxon>
        <taxon>Agaricomycotina</taxon>
        <taxon>Tremellomycetes</taxon>
        <taxon>Tremellales</taxon>
        <taxon>Trimorphomycetaceae</taxon>
        <taxon>Saitozyma</taxon>
    </lineage>
</organism>
<feature type="compositionally biased region" description="Basic residues" evidence="2">
    <location>
        <begin position="1357"/>
        <end position="1367"/>
    </location>
</feature>
<keyword evidence="4" id="KW-1185">Reference proteome</keyword>
<name>A0A427YF39_9TREE</name>
<evidence type="ECO:0000256" key="2">
    <source>
        <dbReference type="SAM" id="MobiDB-lite"/>
    </source>
</evidence>